<protein>
    <submittedName>
        <fullName evidence="3">Aminodeoxychorismate/anthranilate synthase component II</fullName>
    </submittedName>
</protein>
<dbReference type="GO" id="GO:0000162">
    <property type="term" value="P:L-tryptophan biosynthetic process"/>
    <property type="evidence" value="ECO:0007669"/>
    <property type="project" value="TreeGrafter"/>
</dbReference>
<dbReference type="InterPro" id="IPR029062">
    <property type="entry name" value="Class_I_gatase-like"/>
</dbReference>
<dbReference type="Proteomes" id="UP000825701">
    <property type="component" value="Chromosome"/>
</dbReference>
<gene>
    <name evidence="3" type="ORF">K6K41_17560</name>
</gene>
<evidence type="ECO:0000259" key="2">
    <source>
        <dbReference type="Pfam" id="PF00117"/>
    </source>
</evidence>
<dbReference type="PRINTS" id="PR00097">
    <property type="entry name" value="ANTSNTHASEII"/>
</dbReference>
<dbReference type="GO" id="GO:0005829">
    <property type="term" value="C:cytosol"/>
    <property type="evidence" value="ECO:0007669"/>
    <property type="project" value="TreeGrafter"/>
</dbReference>
<feature type="domain" description="Glutamine amidotransferase" evidence="2">
    <location>
        <begin position="3"/>
        <end position="186"/>
    </location>
</feature>
<dbReference type="PRINTS" id="PR00096">
    <property type="entry name" value="GATASE"/>
</dbReference>
<dbReference type="EMBL" id="CP081869">
    <property type="protein sequence ID" value="QZN98762.1"/>
    <property type="molecule type" value="Genomic_DNA"/>
</dbReference>
<organism evidence="3 4">
    <name type="scientific">Chenggangzhangella methanolivorans</name>
    <dbReference type="NCBI Taxonomy" id="1437009"/>
    <lineage>
        <taxon>Bacteria</taxon>
        <taxon>Pseudomonadati</taxon>
        <taxon>Pseudomonadota</taxon>
        <taxon>Alphaproteobacteria</taxon>
        <taxon>Hyphomicrobiales</taxon>
        <taxon>Methylopilaceae</taxon>
        <taxon>Chenggangzhangella</taxon>
    </lineage>
</organism>
<evidence type="ECO:0000256" key="1">
    <source>
        <dbReference type="ARBA" id="ARBA00022962"/>
    </source>
</evidence>
<dbReference type="NCBIfam" id="TIGR00566">
    <property type="entry name" value="trpG_papA"/>
    <property type="match status" value="1"/>
</dbReference>
<proteinExistence type="predicted"/>
<dbReference type="Pfam" id="PF00117">
    <property type="entry name" value="GATase"/>
    <property type="match status" value="1"/>
</dbReference>
<dbReference type="FunFam" id="3.40.50.880:FF:000003">
    <property type="entry name" value="Anthranilate synthase component II"/>
    <property type="match status" value="1"/>
</dbReference>
<dbReference type="CDD" id="cd01743">
    <property type="entry name" value="GATase1_Anthranilate_Synthase"/>
    <property type="match status" value="1"/>
</dbReference>
<dbReference type="AlphaFoldDB" id="A0A9E6R5V4"/>
<dbReference type="GO" id="GO:0004049">
    <property type="term" value="F:anthranilate synthase activity"/>
    <property type="evidence" value="ECO:0007669"/>
    <property type="project" value="TreeGrafter"/>
</dbReference>
<keyword evidence="4" id="KW-1185">Reference proteome</keyword>
<dbReference type="KEGG" id="cmet:K6K41_17560"/>
<name>A0A9E6R5V4_9HYPH</name>
<dbReference type="InterPro" id="IPR017926">
    <property type="entry name" value="GATASE"/>
</dbReference>
<dbReference type="PRINTS" id="PR00099">
    <property type="entry name" value="CPSGATASE"/>
</dbReference>
<reference evidence="3" key="1">
    <citation type="submission" date="2021-08" db="EMBL/GenBank/DDBJ databases">
        <authorList>
            <person name="Zhang H."/>
            <person name="Xu M."/>
            <person name="Yu Z."/>
            <person name="Yang L."/>
            <person name="Cai Y."/>
        </authorList>
    </citation>
    <scope>NUCLEOTIDE SEQUENCE</scope>
    <source>
        <strain evidence="3">CHL1</strain>
    </source>
</reference>
<dbReference type="Gene3D" id="3.40.50.880">
    <property type="match status" value="1"/>
</dbReference>
<keyword evidence="1" id="KW-0315">Glutamine amidotransferase</keyword>
<dbReference type="PANTHER" id="PTHR43418:SF4">
    <property type="entry name" value="MULTIFUNCTIONAL TRYPTOPHAN BIOSYNTHESIS PROTEIN"/>
    <property type="match status" value="1"/>
</dbReference>
<dbReference type="PROSITE" id="PS51273">
    <property type="entry name" value="GATASE_TYPE_1"/>
    <property type="match status" value="1"/>
</dbReference>
<dbReference type="PANTHER" id="PTHR43418">
    <property type="entry name" value="MULTIFUNCTIONAL TRYPTOPHAN BIOSYNTHESIS PROTEIN-RELATED"/>
    <property type="match status" value="1"/>
</dbReference>
<accession>A0A9E6R5V4</accession>
<dbReference type="InterPro" id="IPR006221">
    <property type="entry name" value="TrpG/PapA_dom"/>
</dbReference>
<dbReference type="SUPFAM" id="SSF52317">
    <property type="entry name" value="Class I glutamine amidotransferase-like"/>
    <property type="match status" value="1"/>
</dbReference>
<sequence>MILVVDNYDSFVFNVARYFEEIGRPTEVVRNDAATVEEIEAMSPEAIVVSPGPCAPAQAGVSLEVIRRLSGRIPILGICLGHQAIGEAFGGQVMRARRPLHGRASRVEHDDAGLFEGLPNPLSVGRYHSLIVDFDAGYDGPLVVTGRSEEGEVMALEHREHPTFGVQFHPESILTEGGHRLLQNFLSAAEARATCSV</sequence>
<evidence type="ECO:0000313" key="3">
    <source>
        <dbReference type="EMBL" id="QZN98762.1"/>
    </source>
</evidence>
<evidence type="ECO:0000313" key="4">
    <source>
        <dbReference type="Proteomes" id="UP000825701"/>
    </source>
</evidence>
<dbReference type="InterPro" id="IPR050472">
    <property type="entry name" value="Anth_synth/Amidotransfase"/>
</dbReference>
<dbReference type="RefSeq" id="WP_261401734.1">
    <property type="nucleotide sequence ID" value="NZ_CP081869.1"/>
</dbReference>